<evidence type="ECO:0000256" key="1">
    <source>
        <dbReference type="SAM" id="Coils"/>
    </source>
</evidence>
<feature type="coiled-coil region" evidence="1">
    <location>
        <begin position="45"/>
        <end position="79"/>
    </location>
</feature>
<keyword evidence="1" id="KW-0175">Coiled coil</keyword>
<feature type="chain" id="PRO_5012692393" evidence="2">
    <location>
        <begin position="24"/>
        <end position="589"/>
    </location>
</feature>
<accession>A0A239CVQ2</accession>
<feature type="signal peptide" evidence="2">
    <location>
        <begin position="1"/>
        <end position="23"/>
    </location>
</feature>
<reference evidence="3 4" key="1">
    <citation type="submission" date="2017-06" db="EMBL/GenBank/DDBJ databases">
        <authorList>
            <person name="Kim H.J."/>
            <person name="Triplett B.A."/>
        </authorList>
    </citation>
    <scope>NUCLEOTIDE SEQUENCE [LARGE SCALE GENOMIC DNA]</scope>
    <source>
        <strain evidence="3 4">DSM 18704</strain>
    </source>
</reference>
<name>A0A239CVQ2_9BACT</name>
<dbReference type="Proteomes" id="UP000198356">
    <property type="component" value="Unassembled WGS sequence"/>
</dbReference>
<protein>
    <submittedName>
        <fullName evidence="3">Uncharacterized protein</fullName>
    </submittedName>
</protein>
<keyword evidence="2" id="KW-0732">Signal</keyword>
<organism evidence="3 4">
    <name type="scientific">Granulicella rosea</name>
    <dbReference type="NCBI Taxonomy" id="474952"/>
    <lineage>
        <taxon>Bacteria</taxon>
        <taxon>Pseudomonadati</taxon>
        <taxon>Acidobacteriota</taxon>
        <taxon>Terriglobia</taxon>
        <taxon>Terriglobales</taxon>
        <taxon>Acidobacteriaceae</taxon>
        <taxon>Granulicella</taxon>
    </lineage>
</organism>
<gene>
    <name evidence="3" type="ORF">SAMN05421770_101149</name>
</gene>
<proteinExistence type="predicted"/>
<dbReference type="RefSeq" id="WP_089406484.1">
    <property type="nucleotide sequence ID" value="NZ_FZOU01000001.1"/>
</dbReference>
<evidence type="ECO:0000313" key="3">
    <source>
        <dbReference type="EMBL" id="SNS24326.1"/>
    </source>
</evidence>
<keyword evidence="4" id="KW-1185">Reference proteome</keyword>
<evidence type="ECO:0000313" key="4">
    <source>
        <dbReference type="Proteomes" id="UP000198356"/>
    </source>
</evidence>
<dbReference type="OrthoDB" id="128078at2"/>
<dbReference type="EMBL" id="FZOU01000001">
    <property type="protein sequence ID" value="SNS24326.1"/>
    <property type="molecule type" value="Genomic_DNA"/>
</dbReference>
<sequence length="589" mass="63134">MNKSLRIASVAASLAVLPLTGQAQTAKPPAKTRAHAKKKAAPSVETQIRQLREELQGEIDQLKSALAAKDEQISSLQVAVLSADRKASAAATHVDTVDATLQQNVVVENDLKNSVGDLQVKSVAVTASVQEVKASEKTLEKAINEPLSLHYKGITLTPGGFVAGESIWRQRAMNADIYTNFNATPYMNSGEAKTSEWVPSARATRPNILLSGKVPFGTINAFVEGDFLSAGITSNNLQTNSYTLRLRQAWAQAVVGKIKFTGGQMWTLATENRKATDNNTEQWPLVPDQNAHVGFSYLRQVGFRLQDAITPRLTLAVALEASQYQFAATNAPLNFFFGAPGALPGLESNQANLTNQVAPDIIVKAAWDPKFGHYELGGIGRFFRDRYYPNYPTNSLNAANDTRFGGGFIANARFPVAPKLDLGLHLIAGDGTGRYGASLLPDITVRPNGTLAPLRNAQGMFSLEAHPSKRLDLFAYAGTEYVQREYKVGAAGVLVGYAPPTASNAACNTEALPTAGTGYAPGVSTCTGATRALIEGSAGWVFRLYSGPAGKLQYGAAYSYLTREAWTGVGGAPKATNNMVYTSFRYYLP</sequence>
<dbReference type="AlphaFoldDB" id="A0A239CVQ2"/>
<evidence type="ECO:0000256" key="2">
    <source>
        <dbReference type="SAM" id="SignalP"/>
    </source>
</evidence>